<evidence type="ECO:0000313" key="5">
    <source>
        <dbReference type="Proteomes" id="UP000191931"/>
    </source>
</evidence>
<keyword evidence="1" id="KW-0813">Transport</keyword>
<dbReference type="EMBL" id="HF547348">
    <property type="protein sequence ID" value="CCO06624.1"/>
    <property type="molecule type" value="Genomic_DNA"/>
</dbReference>
<dbReference type="InterPro" id="IPR014729">
    <property type="entry name" value="Rossmann-like_a/b/a_fold"/>
</dbReference>
<dbReference type="InterPro" id="IPR012255">
    <property type="entry name" value="ETF_b"/>
</dbReference>
<protein>
    <recommendedName>
        <fullName evidence="2">Electron transfer flavoprotein alpha/beta-subunit N-terminal domain-containing protein</fullName>
    </recommendedName>
</protein>
<dbReference type="PANTHER" id="PTHR21294">
    <property type="entry name" value="ELECTRON TRANSFER FLAVOPROTEIN BETA-SUBUNIT"/>
    <property type="match status" value="1"/>
</dbReference>
<name>L0R416_9BACT</name>
<dbReference type="EMBL" id="FWEV01000325">
    <property type="protein sequence ID" value="SLM32675.1"/>
    <property type="molecule type" value="Genomic_DNA"/>
</dbReference>
<evidence type="ECO:0000259" key="2">
    <source>
        <dbReference type="SMART" id="SM00893"/>
    </source>
</evidence>
<organism evidence="3">
    <name type="scientific">Desulfamplus magnetovallimortis</name>
    <dbReference type="NCBI Taxonomy" id="1246637"/>
    <lineage>
        <taxon>Bacteria</taxon>
        <taxon>Pseudomonadati</taxon>
        <taxon>Thermodesulfobacteriota</taxon>
        <taxon>Desulfobacteria</taxon>
        <taxon>Desulfobacterales</taxon>
        <taxon>Desulfobacteraceae</taxon>
        <taxon>Desulfamplus</taxon>
    </lineage>
</organism>
<dbReference type="SMART" id="SM00893">
    <property type="entry name" value="ETF"/>
    <property type="match status" value="1"/>
</dbReference>
<dbReference type="OrthoDB" id="9804960at2"/>
<dbReference type="InterPro" id="IPR014730">
    <property type="entry name" value="ETF_a/b_N"/>
</dbReference>
<dbReference type="Gene3D" id="3.40.50.620">
    <property type="entry name" value="HUPs"/>
    <property type="match status" value="1"/>
</dbReference>
<dbReference type="STRING" id="1246637.MTBBW1_80013"/>
<accession>L0R416</accession>
<dbReference type="Proteomes" id="UP000191931">
    <property type="component" value="Unassembled WGS sequence"/>
</dbReference>
<dbReference type="Pfam" id="PF01012">
    <property type="entry name" value="ETF"/>
    <property type="match status" value="1"/>
</dbReference>
<evidence type="ECO:0000313" key="4">
    <source>
        <dbReference type="EMBL" id="SLM32675.1"/>
    </source>
</evidence>
<keyword evidence="1" id="KW-0249">Electron transport</keyword>
<dbReference type="PANTHER" id="PTHR21294:SF17">
    <property type="entry name" value="PROTEIN FIXA"/>
    <property type="match status" value="1"/>
</dbReference>
<evidence type="ECO:0000313" key="3">
    <source>
        <dbReference type="EMBL" id="CCO06624.1"/>
    </source>
</evidence>
<evidence type="ECO:0000256" key="1">
    <source>
        <dbReference type="ARBA" id="ARBA00022982"/>
    </source>
</evidence>
<sequence>MELNPFDRPALEMALSLVREYQGEITVVSMGPQNATFGLYQAMAMGADRSILICDPALKESDTYITAKVLGTAIKRLHAVDMVLFGTRSSDSDTGHVGPQTAVMLGFPFVGNIHQINLVNQINEINKKNENNKVDKINKVNLTAGNENVWKVENDMDGYMDTFEIRAPAVFSVSSSYGNEESGATTSLYGIEDAFEKTKLSSGTMKFWNLNPMKPGLELLPQKLWPGTRQKKSNSVPLLRGHRNRRLSNWRKHYCMQGLWGNINE</sequence>
<dbReference type="RefSeq" id="WP_080798078.1">
    <property type="nucleotide sequence ID" value="NZ_LT828540.1"/>
</dbReference>
<proteinExistence type="predicted"/>
<reference evidence="3" key="1">
    <citation type="submission" date="2012-10" db="EMBL/GenBank/DDBJ databases">
        <authorList>
            <person name="Lefevre C."/>
        </authorList>
    </citation>
    <scope>NUCLEOTIDE SEQUENCE</scope>
    <source>
        <strain evidence="3">BW-1</strain>
    </source>
</reference>
<gene>
    <name evidence="3" type="ORF">DEMABW1_80013</name>
    <name evidence="4" type="ORF">MTBBW1_80013</name>
</gene>
<dbReference type="SUPFAM" id="SSF52402">
    <property type="entry name" value="Adenine nucleotide alpha hydrolases-like"/>
    <property type="match status" value="1"/>
</dbReference>
<dbReference type="AlphaFoldDB" id="L0R416"/>
<reference evidence="3" key="2">
    <citation type="submission" date="2012-12" db="EMBL/GenBank/DDBJ databases">
        <title>Region harboring genes involved in magnetosome formation of Candidatus Desulfamplus magnetosmortis.</title>
        <authorList>
            <person name="Lefevre C.T."/>
            <person name="Bazylinski D.A."/>
        </authorList>
    </citation>
    <scope>NUCLEOTIDE SEQUENCE</scope>
    <source>
        <strain evidence="3">BW-1</strain>
    </source>
</reference>
<feature type="domain" description="Electron transfer flavoprotein alpha/beta-subunit N-terminal" evidence="2">
    <location>
        <begin position="1"/>
        <end position="206"/>
    </location>
</feature>
<reference evidence="4 5" key="3">
    <citation type="submission" date="2017-03" db="EMBL/GenBank/DDBJ databases">
        <authorList>
            <person name="Afonso C.L."/>
            <person name="Miller P.J."/>
            <person name="Scott M.A."/>
            <person name="Spackman E."/>
            <person name="Goraichik I."/>
            <person name="Dimitrov K.M."/>
            <person name="Suarez D.L."/>
            <person name="Swayne D.E."/>
        </authorList>
    </citation>
    <scope>NUCLEOTIDE SEQUENCE [LARGE SCALE GENOMIC DNA]</scope>
    <source>
        <strain evidence="4">PRJEB14757</strain>
    </source>
</reference>
<dbReference type="GO" id="GO:0009055">
    <property type="term" value="F:electron transfer activity"/>
    <property type="evidence" value="ECO:0007669"/>
    <property type="project" value="InterPro"/>
</dbReference>
<keyword evidence="5" id="KW-1185">Reference proteome</keyword>